<organism evidence="1 2">
    <name type="scientific">Paenibacillus melissococcoides</name>
    <dbReference type="NCBI Taxonomy" id="2912268"/>
    <lineage>
        <taxon>Bacteria</taxon>
        <taxon>Bacillati</taxon>
        <taxon>Bacillota</taxon>
        <taxon>Bacilli</taxon>
        <taxon>Bacillales</taxon>
        <taxon>Paenibacillaceae</taxon>
        <taxon>Paenibacillus</taxon>
    </lineage>
</organism>
<dbReference type="EMBL" id="CALYLO010000009">
    <property type="protein sequence ID" value="CAH8248105.1"/>
    <property type="molecule type" value="Genomic_DNA"/>
</dbReference>
<gene>
    <name evidence="1" type="ORF">WJ0W_005360</name>
</gene>
<name>A0ABN8UE76_9BACL</name>
<reference evidence="1" key="1">
    <citation type="submission" date="2022-06" db="EMBL/GenBank/DDBJ databases">
        <authorList>
            <person name="Dietemann V."/>
            <person name="Ory F."/>
            <person name="Dainat B."/>
            <person name="Oberhansli S."/>
        </authorList>
    </citation>
    <scope>NUCLEOTIDE SEQUENCE</scope>
    <source>
        <strain evidence="1">Ena-SAMPLE-TAB-26-04-2022-14:26:32:270-5432</strain>
    </source>
</reference>
<accession>A0ABN8UE76</accession>
<evidence type="ECO:0000313" key="2">
    <source>
        <dbReference type="Proteomes" id="UP001154322"/>
    </source>
</evidence>
<comment type="caution">
    <text evidence="1">The sequence shown here is derived from an EMBL/GenBank/DDBJ whole genome shotgun (WGS) entry which is preliminary data.</text>
</comment>
<protein>
    <submittedName>
        <fullName evidence="1">Uncharacterized protein</fullName>
    </submittedName>
</protein>
<evidence type="ECO:0000313" key="1">
    <source>
        <dbReference type="EMBL" id="CAH8248105.1"/>
    </source>
</evidence>
<sequence length="65" mass="7482">MKKDALILEPSKEALYLAVVSCPAVGVHRDFDPFFRFPKHGKSEGLILFYIKDCTFKQGYEFLIL</sequence>
<proteinExistence type="predicted"/>
<dbReference type="RefSeq" id="WP_213427398.1">
    <property type="nucleotide sequence ID" value="NZ_AP031286.1"/>
</dbReference>
<dbReference type="Proteomes" id="UP001154322">
    <property type="component" value="Unassembled WGS sequence"/>
</dbReference>
<keyword evidence="2" id="KW-1185">Reference proteome</keyword>